<name>A0A5D3Y7D9_9PROT</name>
<evidence type="ECO:0000313" key="2">
    <source>
        <dbReference type="Proteomes" id="UP000324176"/>
    </source>
</evidence>
<comment type="caution">
    <text evidence="1">The sequence shown here is derived from an EMBL/GenBank/DDBJ whole genome shotgun (WGS) entry which is preliminary data.</text>
</comment>
<evidence type="ECO:0000313" key="1">
    <source>
        <dbReference type="EMBL" id="TYP76340.1"/>
    </source>
</evidence>
<accession>A0A5D3Y7D9</accession>
<gene>
    <name evidence="1" type="ORF">BCL69_108211</name>
</gene>
<dbReference type="AlphaFoldDB" id="A0A5D3Y7D9"/>
<feature type="non-terminal residue" evidence="1">
    <location>
        <position position="25"/>
    </location>
</feature>
<dbReference type="Proteomes" id="UP000324176">
    <property type="component" value="Unassembled WGS sequence"/>
</dbReference>
<sequence>MVKEVGLGVTSKEKEVWVSIDFMLK</sequence>
<dbReference type="EMBL" id="VNHT01000082">
    <property type="protein sequence ID" value="TYP76340.1"/>
    <property type="molecule type" value="Genomic_DNA"/>
</dbReference>
<organism evidence="1 2">
    <name type="scientific">Nitrosomonas communis</name>
    <dbReference type="NCBI Taxonomy" id="44574"/>
    <lineage>
        <taxon>Bacteria</taxon>
        <taxon>Pseudomonadati</taxon>
        <taxon>Pseudomonadota</taxon>
        <taxon>Betaproteobacteria</taxon>
        <taxon>Nitrosomonadales</taxon>
        <taxon>Nitrosomonadaceae</taxon>
        <taxon>Nitrosomonas</taxon>
    </lineage>
</organism>
<protein>
    <submittedName>
        <fullName evidence="1">Uncharacterized protein</fullName>
    </submittedName>
</protein>
<reference evidence="1 2" key="1">
    <citation type="submission" date="2019-07" db="EMBL/GenBank/DDBJ databases">
        <title>Active sludge and wastewater microbial communities from Klosterneuburg, Austria.</title>
        <authorList>
            <person name="Wagner M."/>
        </authorList>
    </citation>
    <scope>NUCLEOTIDE SEQUENCE [LARGE SCALE GENOMIC DNA]</scope>
    <source>
        <strain evidence="1 2">Nm2</strain>
    </source>
</reference>
<proteinExistence type="predicted"/>